<proteinExistence type="predicted"/>
<evidence type="ECO:0000256" key="1">
    <source>
        <dbReference type="ARBA" id="ARBA00022596"/>
    </source>
</evidence>
<dbReference type="InterPro" id="IPR002822">
    <property type="entry name" value="Ni_insertion"/>
</dbReference>
<dbReference type="PANTHER" id="PTHR36566:SF1">
    <property type="entry name" value="PYRIDINIUM-3,5-BISTHIOCARBOXYLIC ACID MONONUCLEOTIDE NICKEL INSERTION PROTEIN"/>
    <property type="match status" value="1"/>
</dbReference>
<dbReference type="Pfam" id="PF01969">
    <property type="entry name" value="Ni_insertion"/>
    <property type="match status" value="1"/>
</dbReference>
<sequence length="317" mass="34787">MIENSDLPPRVKERSTAIFRVIAEAEGRIHGIDPAEVHFHEVGAMDSILDTIGVCLALESLGIDEIHASPVPTGHGMVRMAHGFYPIPAPATAELLKGIPLAQLEAQGELTTPTGAGILKALATKFGHIGSMQIEKIGYGAGEKEFDHPNVLRALLVRPAPTNSVSDLQVTRVERESIFILEAQMDDITGEALGFAMQRLFDAGALDVYFTSVYMKKSRPGILVTVLVTPEVSDMCEELLLRETTTLGVRRSQWTRRILDRKFRIAVTPYGQVRVKQAFLADRLVHEAPEYEDVAELARQHGIAFQTVLQAAMQQNG</sequence>
<dbReference type="PANTHER" id="PTHR36566">
    <property type="entry name" value="NICKEL INSERTION PROTEIN-RELATED"/>
    <property type="match status" value="1"/>
</dbReference>
<keyword evidence="3" id="KW-1185">Reference proteome</keyword>
<dbReference type="EMBL" id="AP023366">
    <property type="protein sequence ID" value="BCJ86261.1"/>
    <property type="molecule type" value="Genomic_DNA"/>
</dbReference>
<dbReference type="Gene3D" id="3.10.20.300">
    <property type="entry name" value="mk0293 like domain"/>
    <property type="match status" value="1"/>
</dbReference>
<name>A0A7I8DEC4_9BACL</name>
<accession>A0A7I8DEC4</accession>
<reference evidence="2 3" key="1">
    <citation type="submission" date="2020-08" db="EMBL/GenBank/DDBJ databases">
        <title>Complete Genome Sequence of Effusibacillus dendaii Strain skT53, Isolated from Farmland soil.</title>
        <authorList>
            <person name="Konishi T."/>
            <person name="Kawasaki H."/>
        </authorList>
    </citation>
    <scope>NUCLEOTIDE SEQUENCE [LARGE SCALE GENOMIC DNA]</scope>
    <source>
        <strain evidence="3">skT53</strain>
    </source>
</reference>
<gene>
    <name evidence="2" type="ORF">skT53_12460</name>
</gene>
<evidence type="ECO:0000313" key="3">
    <source>
        <dbReference type="Proteomes" id="UP000593802"/>
    </source>
</evidence>
<dbReference type="NCBIfam" id="TIGR00299">
    <property type="entry name" value="nickel pincer cofactor biosynthesis protein LarC"/>
    <property type="match status" value="1"/>
</dbReference>
<keyword evidence="1" id="KW-0533">Nickel</keyword>
<dbReference type="Proteomes" id="UP000593802">
    <property type="component" value="Chromosome"/>
</dbReference>
<protein>
    <submittedName>
        <fullName evidence="2">UPF0272 protein</fullName>
    </submittedName>
</protein>
<evidence type="ECO:0000313" key="2">
    <source>
        <dbReference type="EMBL" id="BCJ86261.1"/>
    </source>
</evidence>
<dbReference type="Gene3D" id="3.30.70.1380">
    <property type="entry name" value="Transcriptional regulatory protein pf0864 domain like"/>
    <property type="match status" value="1"/>
</dbReference>
<organism evidence="2 3">
    <name type="scientific">Effusibacillus dendaii</name>
    <dbReference type="NCBI Taxonomy" id="2743772"/>
    <lineage>
        <taxon>Bacteria</taxon>
        <taxon>Bacillati</taxon>
        <taxon>Bacillota</taxon>
        <taxon>Bacilli</taxon>
        <taxon>Bacillales</taxon>
        <taxon>Alicyclobacillaceae</taxon>
        <taxon>Effusibacillus</taxon>
    </lineage>
</organism>
<dbReference type="AlphaFoldDB" id="A0A7I8DEC4"/>
<dbReference type="KEGG" id="eff:skT53_12460"/>